<feature type="transmembrane region" description="Helical" evidence="1">
    <location>
        <begin position="6"/>
        <end position="25"/>
    </location>
</feature>
<organism evidence="2">
    <name type="scientific">bioreactor metagenome</name>
    <dbReference type="NCBI Taxonomy" id="1076179"/>
    <lineage>
        <taxon>unclassified sequences</taxon>
        <taxon>metagenomes</taxon>
        <taxon>ecological metagenomes</taxon>
    </lineage>
</organism>
<name>A0A645CR32_9ZZZZ</name>
<accession>A0A645CR32</accession>
<reference evidence="2" key="1">
    <citation type="submission" date="2019-08" db="EMBL/GenBank/DDBJ databases">
        <authorList>
            <person name="Kucharzyk K."/>
            <person name="Murdoch R.W."/>
            <person name="Higgins S."/>
            <person name="Loffler F."/>
        </authorList>
    </citation>
    <scope>NUCLEOTIDE SEQUENCE</scope>
</reference>
<gene>
    <name evidence="2" type="ORF">SDC9_126382</name>
</gene>
<keyword evidence="1" id="KW-0812">Transmembrane</keyword>
<keyword evidence="1" id="KW-1133">Transmembrane helix</keyword>
<sequence length="55" mass="6667">MYFVFFYDIWIFELFSQLISFFNILLTKNIFPKTFDFVSNIPFLVISNAFINVIK</sequence>
<dbReference type="EMBL" id="VSSQ01029282">
    <property type="protein sequence ID" value="MPM79349.1"/>
    <property type="molecule type" value="Genomic_DNA"/>
</dbReference>
<keyword evidence="1" id="KW-0472">Membrane</keyword>
<comment type="caution">
    <text evidence="2">The sequence shown here is derived from an EMBL/GenBank/DDBJ whole genome shotgun (WGS) entry which is preliminary data.</text>
</comment>
<evidence type="ECO:0000256" key="1">
    <source>
        <dbReference type="SAM" id="Phobius"/>
    </source>
</evidence>
<dbReference type="AlphaFoldDB" id="A0A645CR32"/>
<proteinExistence type="predicted"/>
<protein>
    <submittedName>
        <fullName evidence="2">Uncharacterized protein</fullName>
    </submittedName>
</protein>
<evidence type="ECO:0000313" key="2">
    <source>
        <dbReference type="EMBL" id="MPM79349.1"/>
    </source>
</evidence>